<name>A0A5D0R314_9FLAO</name>
<dbReference type="EMBL" id="VSKL01000001">
    <property type="protein sequence ID" value="TYB75008.1"/>
    <property type="molecule type" value="Genomic_DNA"/>
</dbReference>
<protein>
    <submittedName>
        <fullName evidence="4">Porin family protein</fullName>
    </submittedName>
</protein>
<proteinExistence type="predicted"/>
<evidence type="ECO:0000313" key="4">
    <source>
        <dbReference type="EMBL" id="TYB75008.1"/>
    </source>
</evidence>
<accession>A0A5D0R314</accession>
<evidence type="ECO:0000256" key="2">
    <source>
        <dbReference type="SAM" id="SignalP"/>
    </source>
</evidence>
<feature type="chain" id="PRO_5023047686" evidence="2">
    <location>
        <begin position="18"/>
        <end position="205"/>
    </location>
</feature>
<keyword evidence="1 2" id="KW-0732">Signal</keyword>
<evidence type="ECO:0000313" key="5">
    <source>
        <dbReference type="Proteomes" id="UP000324358"/>
    </source>
</evidence>
<organism evidence="4 5">
    <name type="scientific">Bizionia algoritergicola</name>
    <dbReference type="NCBI Taxonomy" id="291187"/>
    <lineage>
        <taxon>Bacteria</taxon>
        <taxon>Pseudomonadati</taxon>
        <taxon>Bacteroidota</taxon>
        <taxon>Flavobacteriia</taxon>
        <taxon>Flavobacteriales</taxon>
        <taxon>Flavobacteriaceae</taxon>
        <taxon>Bizionia</taxon>
    </lineage>
</organism>
<dbReference type="InterPro" id="IPR011250">
    <property type="entry name" value="OMP/PagP_B-barrel"/>
</dbReference>
<feature type="domain" description="Outer membrane protein beta-barrel" evidence="3">
    <location>
        <begin position="41"/>
        <end position="200"/>
    </location>
</feature>
<dbReference type="InterPro" id="IPR036709">
    <property type="entry name" value="Autotransporte_beta_dom_sf"/>
</dbReference>
<dbReference type="AlphaFoldDB" id="A0A5D0R314"/>
<gene>
    <name evidence="4" type="ORF">ES675_02415</name>
</gene>
<evidence type="ECO:0000259" key="3">
    <source>
        <dbReference type="Pfam" id="PF13505"/>
    </source>
</evidence>
<dbReference type="Proteomes" id="UP000324358">
    <property type="component" value="Unassembled WGS sequence"/>
</dbReference>
<dbReference type="SUPFAM" id="SSF56925">
    <property type="entry name" value="OMPA-like"/>
    <property type="match status" value="1"/>
</dbReference>
<dbReference type="InterPro" id="IPR027385">
    <property type="entry name" value="Beta-barrel_OMP"/>
</dbReference>
<sequence>MKHFLIVVLLCPIFVFAQEDRSTEFESDFEPRPEFYIYMLNHNNFGDNYLSEANKPNFLGVGLQINAFKAYNFKIGVGGEYIEYTVTNRALGGNINKSFYYAAYLKLQYEIDFRDNWAVEPLIGIGRTRIHQKSGSKDFDDFYGTAFYLGSNLLYKFTDHIAVYLGANYNYTSFDIKTAADYKDFFQNANQIQVQLGLIFSIGDN</sequence>
<dbReference type="Pfam" id="PF13505">
    <property type="entry name" value="OMP_b-brl"/>
    <property type="match status" value="1"/>
</dbReference>
<dbReference type="OrthoDB" id="1365408at2"/>
<reference evidence="4 5" key="1">
    <citation type="submission" date="2019-08" db="EMBL/GenBank/DDBJ databases">
        <title>Genomes of Antarctic Bizionia species.</title>
        <authorList>
            <person name="Bowman J.P."/>
        </authorList>
    </citation>
    <scope>NUCLEOTIDE SEQUENCE [LARGE SCALE GENOMIC DNA]</scope>
    <source>
        <strain evidence="4 5">APA-1</strain>
    </source>
</reference>
<dbReference type="RefSeq" id="WP_066256203.1">
    <property type="nucleotide sequence ID" value="NZ_VSKL01000001.1"/>
</dbReference>
<dbReference type="Gene3D" id="2.40.128.130">
    <property type="entry name" value="Autotransporter beta-domain"/>
    <property type="match status" value="1"/>
</dbReference>
<keyword evidence="5" id="KW-1185">Reference proteome</keyword>
<feature type="signal peptide" evidence="2">
    <location>
        <begin position="1"/>
        <end position="17"/>
    </location>
</feature>
<evidence type="ECO:0000256" key="1">
    <source>
        <dbReference type="ARBA" id="ARBA00022729"/>
    </source>
</evidence>
<comment type="caution">
    <text evidence="4">The sequence shown here is derived from an EMBL/GenBank/DDBJ whole genome shotgun (WGS) entry which is preliminary data.</text>
</comment>